<name>A0A7Z0E729_9MICC</name>
<dbReference type="AlphaFoldDB" id="A0A7Z0E729"/>
<evidence type="ECO:0000313" key="2">
    <source>
        <dbReference type="EMBL" id="NYJ16278.1"/>
    </source>
</evidence>
<proteinExistence type="predicted"/>
<feature type="transmembrane region" description="Helical" evidence="1">
    <location>
        <begin position="130"/>
        <end position="150"/>
    </location>
</feature>
<gene>
    <name evidence="2" type="ORF">HNR11_000812</name>
</gene>
<keyword evidence="1" id="KW-0472">Membrane</keyword>
<keyword evidence="3" id="KW-1185">Reference proteome</keyword>
<feature type="transmembrane region" description="Helical" evidence="1">
    <location>
        <begin position="74"/>
        <end position="92"/>
    </location>
</feature>
<keyword evidence="1" id="KW-0812">Transmembrane</keyword>
<feature type="transmembrane region" description="Helical" evidence="1">
    <location>
        <begin position="98"/>
        <end position="118"/>
    </location>
</feature>
<dbReference type="EMBL" id="JACCFQ010000001">
    <property type="protein sequence ID" value="NYJ16278.1"/>
    <property type="molecule type" value="Genomic_DNA"/>
</dbReference>
<protein>
    <recommendedName>
        <fullName evidence="4">DUF308 domain-containing protein</fullName>
    </recommendedName>
</protein>
<dbReference type="Proteomes" id="UP000560069">
    <property type="component" value="Unassembled WGS sequence"/>
</dbReference>
<evidence type="ECO:0000256" key="1">
    <source>
        <dbReference type="SAM" id="Phobius"/>
    </source>
</evidence>
<accession>A0A7Z0E729</accession>
<dbReference type="RefSeq" id="WP_179441252.1">
    <property type="nucleotide sequence ID" value="NZ_BAAALK010000006.1"/>
</dbReference>
<feature type="transmembrane region" description="Helical" evidence="1">
    <location>
        <begin position="18"/>
        <end position="36"/>
    </location>
</feature>
<evidence type="ECO:0000313" key="3">
    <source>
        <dbReference type="Proteomes" id="UP000560069"/>
    </source>
</evidence>
<feature type="transmembrane region" description="Helical" evidence="1">
    <location>
        <begin position="42"/>
        <end position="62"/>
    </location>
</feature>
<organism evidence="2 3">
    <name type="scientific">Nesterenkonia sandarakina</name>
    <dbReference type="NCBI Taxonomy" id="272918"/>
    <lineage>
        <taxon>Bacteria</taxon>
        <taxon>Bacillati</taxon>
        <taxon>Actinomycetota</taxon>
        <taxon>Actinomycetes</taxon>
        <taxon>Micrococcales</taxon>
        <taxon>Micrococcaceae</taxon>
        <taxon>Nesterenkonia</taxon>
    </lineage>
</organism>
<comment type="caution">
    <text evidence="2">The sequence shown here is derived from an EMBL/GenBank/DDBJ whole genome shotgun (WGS) entry which is preliminary data.</text>
</comment>
<keyword evidence="1" id="KW-1133">Transmembrane helix</keyword>
<reference evidence="2 3" key="1">
    <citation type="submission" date="2020-07" db="EMBL/GenBank/DDBJ databases">
        <title>Sequencing the genomes of 1000 actinobacteria strains.</title>
        <authorList>
            <person name="Klenk H.-P."/>
        </authorList>
    </citation>
    <scope>NUCLEOTIDE SEQUENCE [LARGE SCALE GENOMIC DNA]</scope>
    <source>
        <strain evidence="2 3">DSM 15664</strain>
    </source>
</reference>
<evidence type="ECO:0008006" key="4">
    <source>
        <dbReference type="Google" id="ProtNLM"/>
    </source>
</evidence>
<sequence>MSVQKIPAATAEELTRPVWLRAVITVVFAVVAIFWQGETVTLLKISIAGFFVLGATAIWDYAKVEAVPNTLRGPLAMGAAAWVLSGVAVIFVNTATAAAVIAAIGFTAMGLAELVGGLRARNDFVPARDQIILGAVGVLTGLALAIGLQLDPHGILGLAGMGVTIMAVVLLISGAGLLHDVKRGRSSTR</sequence>
<feature type="transmembrane region" description="Helical" evidence="1">
    <location>
        <begin position="156"/>
        <end position="179"/>
    </location>
</feature>